<evidence type="ECO:0000313" key="2">
    <source>
        <dbReference type="EMBL" id="EHL10365.1"/>
    </source>
</evidence>
<accession>G9WPT2</accession>
<dbReference type="STRING" id="796943.HMPREF9625_01365"/>
<dbReference type="PATRIC" id="fig|796943.3.peg.1818"/>
<reference evidence="2" key="1">
    <citation type="submission" date="2011-08" db="EMBL/GenBank/DDBJ databases">
        <authorList>
            <consortium name="The Broad Institute Genome Sequencing Platform"/>
            <person name="Earl A."/>
            <person name="Ward D."/>
            <person name="Feldgarden M."/>
            <person name="Gevers D."/>
            <person name="Sizova M."/>
            <person name="Hazen A."/>
            <person name="Epstein S."/>
            <person name="Young S.K."/>
            <person name="Zeng Q."/>
            <person name="Gargeya S."/>
            <person name="Fitzgerald M."/>
            <person name="Haas B."/>
            <person name="Abouelleil A."/>
            <person name="Alvarado L."/>
            <person name="Arachchi H.M."/>
            <person name="Berlin A."/>
            <person name="Brown A."/>
            <person name="Chapman S.B."/>
            <person name="Chen Z."/>
            <person name="Dunbar C."/>
            <person name="Freedman E."/>
            <person name="Gearin G."/>
            <person name="Gellesch M."/>
            <person name="Goldberg J."/>
            <person name="Griggs A."/>
            <person name="Gujja S."/>
            <person name="Heiman D."/>
            <person name="Howarth C."/>
            <person name="Larson L."/>
            <person name="Lui A."/>
            <person name="MacDonald P.J.P."/>
            <person name="Montmayeur A."/>
            <person name="Murphy C."/>
            <person name="Neiman D."/>
            <person name="Pearson M."/>
            <person name="Priest M."/>
            <person name="Roberts A."/>
            <person name="Saif S."/>
            <person name="Shea T."/>
            <person name="Shenoy N."/>
            <person name="Sisk P."/>
            <person name="Stolte C."/>
            <person name="Sykes S."/>
            <person name="Wortman J."/>
            <person name="Nusbaum C."/>
            <person name="Birren B."/>
        </authorList>
    </citation>
    <scope>NUCLEOTIDE SEQUENCE</scope>
    <source>
        <strain evidence="2">ACB1</strain>
    </source>
</reference>
<comment type="caution">
    <text evidence="2">The sequence shown here is derived from an EMBL/GenBank/DDBJ whole genome shotgun (WGS) entry which is preliminary data.</text>
</comment>
<name>G9WPT2_9FIRM</name>
<dbReference type="HOGENOM" id="CLU_2524314_0_0_9"/>
<dbReference type="Proteomes" id="UP000018461">
    <property type="component" value="Unassembled WGS sequence"/>
</dbReference>
<sequence length="102" mass="11714">MASKTLEEVAEYMKKMHFRKGLFGIQPASMWKKLEDLDSEYRSVFYAQELSYEARLKERDEKIAELEKKLSLMKNRLSDRTGDGGRNDISGIATYKGEGVNG</sequence>
<feature type="coiled-coil region" evidence="1">
    <location>
        <begin position="49"/>
        <end position="76"/>
    </location>
</feature>
<keyword evidence="3" id="KW-1185">Reference proteome</keyword>
<gene>
    <name evidence="2" type="ORF">HMPREF9625_01365</name>
</gene>
<dbReference type="RefSeq" id="WP_009535211.1">
    <property type="nucleotide sequence ID" value="NZ_KE148312.1"/>
</dbReference>
<reference evidence="2" key="2">
    <citation type="submission" date="2013-03" db="EMBL/GenBank/DDBJ databases">
        <title>The Genome Sequence of Oribacterium sp. ACB1.</title>
        <authorList>
            <consortium name="The Broad Institute Genomics Platform"/>
            <consortium name="The Broad Institute Genome Sequencing Center for Infectious Disease"/>
            <person name="Earl A."/>
            <person name="Ward D."/>
            <person name="Feldgarden M."/>
            <person name="Gevers D."/>
            <person name="Sizova M."/>
            <person name="Hazen A."/>
            <person name="Epstein S."/>
            <person name="Walker B."/>
            <person name="Young S."/>
            <person name="Zeng Q."/>
            <person name="Gargeya S."/>
            <person name="Fitzgerald M."/>
            <person name="Haas B."/>
            <person name="Abouelleil A."/>
            <person name="Allen A.W."/>
            <person name="Alvarado L."/>
            <person name="Arachchi H.M."/>
            <person name="Berlin A.M."/>
            <person name="Chapman S.B."/>
            <person name="Gainer-Dewar J."/>
            <person name="Goldberg J."/>
            <person name="Griggs A."/>
            <person name="Gujja S."/>
            <person name="Hansen M."/>
            <person name="Howarth C."/>
            <person name="Imamovic A."/>
            <person name="Ireland A."/>
            <person name="Larimer J."/>
            <person name="McCowan C."/>
            <person name="Murphy C."/>
            <person name="Pearson M."/>
            <person name="Poon T.W."/>
            <person name="Priest M."/>
            <person name="Roberts A."/>
            <person name="Saif S."/>
            <person name="Shea T."/>
            <person name="Sisk P."/>
            <person name="Sykes S."/>
            <person name="Wortman J."/>
            <person name="Nusbaum C."/>
            <person name="Birren B."/>
        </authorList>
    </citation>
    <scope>NUCLEOTIDE SEQUENCE [LARGE SCALE GENOMIC DNA]</scope>
    <source>
        <strain evidence="2">ACB1</strain>
    </source>
</reference>
<keyword evidence="1" id="KW-0175">Coiled coil</keyword>
<evidence type="ECO:0000313" key="3">
    <source>
        <dbReference type="Proteomes" id="UP000018461"/>
    </source>
</evidence>
<dbReference type="EMBL" id="AFZC02000001">
    <property type="protein sequence ID" value="EHL10365.1"/>
    <property type="molecule type" value="Genomic_DNA"/>
</dbReference>
<evidence type="ECO:0000256" key="1">
    <source>
        <dbReference type="SAM" id="Coils"/>
    </source>
</evidence>
<proteinExistence type="predicted"/>
<protein>
    <submittedName>
        <fullName evidence="2">Uncharacterized protein</fullName>
    </submittedName>
</protein>
<dbReference type="AlphaFoldDB" id="G9WPT2"/>
<organism evidence="2 3">
    <name type="scientific">Oribacterium parvum ACB1</name>
    <dbReference type="NCBI Taxonomy" id="796943"/>
    <lineage>
        <taxon>Bacteria</taxon>
        <taxon>Bacillati</taxon>
        <taxon>Bacillota</taxon>
        <taxon>Clostridia</taxon>
        <taxon>Lachnospirales</taxon>
        <taxon>Lachnospiraceae</taxon>
        <taxon>Oribacterium</taxon>
    </lineage>
</organism>